<dbReference type="InterPro" id="IPR031325">
    <property type="entry name" value="RHS_repeat"/>
</dbReference>
<gene>
    <name evidence="3" type="ORF">DI623_15915</name>
</gene>
<dbReference type="PANTHER" id="PTHR32305:SF15">
    <property type="entry name" value="PROTEIN RHSA-RELATED"/>
    <property type="match status" value="1"/>
</dbReference>
<feature type="non-terminal residue" evidence="3">
    <location>
        <position position="997"/>
    </location>
</feature>
<dbReference type="AlphaFoldDB" id="A0A2W5A2U1"/>
<reference evidence="3 4" key="1">
    <citation type="submission" date="2017-08" db="EMBL/GenBank/DDBJ databases">
        <title>Infants hospitalized years apart are colonized by the same room-sourced microbial strains.</title>
        <authorList>
            <person name="Brooks B."/>
            <person name="Olm M.R."/>
            <person name="Firek B.A."/>
            <person name="Baker R."/>
            <person name="Thomas B.C."/>
            <person name="Morowitz M.J."/>
            <person name="Banfield J.F."/>
        </authorList>
    </citation>
    <scope>NUCLEOTIDE SEQUENCE [LARGE SCALE GENOMIC DNA]</scope>
    <source>
        <strain evidence="3">S2_018_000_R2_101</strain>
    </source>
</reference>
<protein>
    <recommendedName>
        <fullName evidence="2">Teneurin-like YD-shell domain-containing protein</fullName>
    </recommendedName>
</protein>
<dbReference type="InterPro" id="IPR050708">
    <property type="entry name" value="T6SS_VgrG/RHS"/>
</dbReference>
<dbReference type="Proteomes" id="UP000249066">
    <property type="component" value="Unassembled WGS sequence"/>
</dbReference>
<dbReference type="InterPro" id="IPR006530">
    <property type="entry name" value="YD"/>
</dbReference>
<accession>A0A2W5A2U1</accession>
<evidence type="ECO:0000256" key="1">
    <source>
        <dbReference type="ARBA" id="ARBA00022737"/>
    </source>
</evidence>
<organism evidence="3 4">
    <name type="scientific">Sphingomonas sanxanigenens</name>
    <dbReference type="NCBI Taxonomy" id="397260"/>
    <lineage>
        <taxon>Bacteria</taxon>
        <taxon>Pseudomonadati</taxon>
        <taxon>Pseudomonadota</taxon>
        <taxon>Alphaproteobacteria</taxon>
        <taxon>Sphingomonadales</taxon>
        <taxon>Sphingomonadaceae</taxon>
        <taxon>Sphingomonas</taxon>
    </lineage>
</organism>
<dbReference type="PANTHER" id="PTHR32305">
    <property type="match status" value="1"/>
</dbReference>
<dbReference type="InterPro" id="IPR056823">
    <property type="entry name" value="TEN-like_YD-shell"/>
</dbReference>
<dbReference type="Pfam" id="PF25023">
    <property type="entry name" value="TEN_YD-shell"/>
    <property type="match status" value="1"/>
</dbReference>
<proteinExistence type="predicted"/>
<sequence length="997" mass="107922">MLFVTGDGTQFLFTGAPTQTGGYFLYGTNFYNWSERLKITLVPMFTPPTQSQAVAYFQGNDAQWLMRFGDGQSFIVSSSGGSSPGAWDTVIPVQHAYADDYKITYIYNATTASRTLASIQGPGGRTLTVTGGDYTPSRIDLPDGTYLSYSYADGAWVTVPKLTLFEHRRADDTLISSERYEYNDERLPHYVTDIFGPGNAPIAHYAYDGLGRVISSGKADGTETLTFTYDASVAGQLKTRVMNALGRQTDYVYQYFNLNGRQWVRLTGIVGLASANALADTQSWEIGSNENVTATVDKNGQRTEFVYDSSSRPTTIRRAAGTALQQTETYTWFSTLNLPTKIVAPRLTSDFARDTVGRVTQEKLTDTTSQTVPYSTNGQTRIADYTYDSQGRVLTVDGPRTDVSDVTTNSYDTAGNLTSVTNALGQVIQYSQFDGNGRPGKVFDLNGTESDLTYDGEGRLIERRLKSVAGEVVTTMAYDLEGLLRRVTLADGTWVGFEYDSGQRVAATTNNVGERVEFGYDAMGNLTGQTTKTAGGTTTKQLSQVNDELGRVRQLIGAGGQTTTLTYDVEGNVVSSSDPLSRVTGFAYDILNRQTSTTDALSGTATNGYDTQNMLSSVADQRSLPTSYVRNGFGDVIQMTSSDTGVTVYQRDKAGNATSQTDARGVVTNMTYDALNRITSRQYPATPGENVTFSYDDASSGNKGIGLLTGLTDPSGTTRYRYDDRGNRVLETHMVSGQAFATSYAYDDVGRVTSIIYPSGRIVTYAYDTAGRIAGITTKDGTAMPVRPVLASATYLPFGPLQSFTHANGVATTFGHDLDYRLTAVTAISATATIQDLAFTWNAADNITAVTDNIASARNLVFNYDALDRLEHAQGQFGTLDWTYDAIGNRLTEQYNDGSTTTSSSYAYAATSNRLSSIATGSTVRGFSYTASGNVSGDDRGAATDLTLVYNGADRLTSVTTPSSTLSAMTYDGLDRRVIRQASGATRIYHYDLADHL</sequence>
<dbReference type="Gene3D" id="2.180.10.10">
    <property type="entry name" value="RHS repeat-associated core"/>
    <property type="match status" value="3"/>
</dbReference>
<evidence type="ECO:0000259" key="2">
    <source>
        <dbReference type="Pfam" id="PF25023"/>
    </source>
</evidence>
<feature type="domain" description="Teneurin-like YD-shell" evidence="2">
    <location>
        <begin position="94"/>
        <end position="527"/>
    </location>
</feature>
<name>A0A2W5A2U1_9SPHN</name>
<keyword evidence="1" id="KW-0677">Repeat</keyword>
<comment type="caution">
    <text evidence="3">The sequence shown here is derived from an EMBL/GenBank/DDBJ whole genome shotgun (WGS) entry which is preliminary data.</text>
</comment>
<evidence type="ECO:0000313" key="4">
    <source>
        <dbReference type="Proteomes" id="UP000249066"/>
    </source>
</evidence>
<dbReference type="EMBL" id="QFNN01000172">
    <property type="protein sequence ID" value="PZO86779.1"/>
    <property type="molecule type" value="Genomic_DNA"/>
</dbReference>
<dbReference type="Pfam" id="PF05593">
    <property type="entry name" value="RHS_repeat"/>
    <property type="match status" value="5"/>
</dbReference>
<evidence type="ECO:0000313" key="3">
    <source>
        <dbReference type="EMBL" id="PZO86779.1"/>
    </source>
</evidence>
<dbReference type="NCBIfam" id="TIGR01643">
    <property type="entry name" value="YD_repeat_2x"/>
    <property type="match status" value="5"/>
</dbReference>